<dbReference type="InterPro" id="IPR000873">
    <property type="entry name" value="AMP-dep_synth/lig_dom"/>
</dbReference>
<dbReference type="PROSITE" id="PS00455">
    <property type="entry name" value="AMP_BINDING"/>
    <property type="match status" value="1"/>
</dbReference>
<dbReference type="Pfam" id="PF13193">
    <property type="entry name" value="AMP-binding_C"/>
    <property type="match status" value="1"/>
</dbReference>
<reference evidence="4 5" key="1">
    <citation type="submission" date="2019-07" db="EMBL/GenBank/DDBJ databases">
        <authorList>
            <person name="Kim J.K."/>
            <person name="Cheong H.-M."/>
            <person name="Choi Y."/>
            <person name="Hwang K.J."/>
            <person name="Lee S."/>
            <person name="Choi C."/>
        </authorList>
    </citation>
    <scope>NUCLEOTIDE SEQUENCE [LARGE SCALE GENOMIC DNA]</scope>
    <source>
        <strain evidence="4 5">KS 22</strain>
    </source>
</reference>
<dbReference type="GO" id="GO:0006631">
    <property type="term" value="P:fatty acid metabolic process"/>
    <property type="evidence" value="ECO:0007669"/>
    <property type="project" value="TreeGrafter"/>
</dbReference>
<dbReference type="InterPro" id="IPR025110">
    <property type="entry name" value="AMP-bd_C"/>
</dbReference>
<feature type="domain" description="AMP-dependent synthetase/ligase" evidence="2">
    <location>
        <begin position="12"/>
        <end position="280"/>
    </location>
</feature>
<gene>
    <name evidence="4" type="ORF">FPL14_04845</name>
</gene>
<name>A0A7G5BUH1_9BACL</name>
<keyword evidence="5" id="KW-1185">Reference proteome</keyword>
<dbReference type="PANTHER" id="PTHR43201">
    <property type="entry name" value="ACYL-COA SYNTHETASE"/>
    <property type="match status" value="1"/>
</dbReference>
<dbReference type="Gene3D" id="3.30.300.30">
    <property type="match status" value="1"/>
</dbReference>
<dbReference type="AlphaFoldDB" id="A0A7G5BUH1"/>
<comment type="similarity">
    <text evidence="1">Belongs to the ATP-dependent AMP-binding enzyme family.</text>
</comment>
<organism evidence="4 5">
    <name type="scientific">Cohnella cholangitidis</name>
    <dbReference type="NCBI Taxonomy" id="2598458"/>
    <lineage>
        <taxon>Bacteria</taxon>
        <taxon>Bacillati</taxon>
        <taxon>Bacillota</taxon>
        <taxon>Bacilli</taxon>
        <taxon>Bacillales</taxon>
        <taxon>Paenibacillaceae</taxon>
        <taxon>Cohnella</taxon>
    </lineage>
</organism>
<feature type="domain" description="AMP-binding enzyme C-terminal" evidence="3">
    <location>
        <begin position="364"/>
        <end position="430"/>
    </location>
</feature>
<protein>
    <submittedName>
        <fullName evidence="4">Long-chain fatty acid--CoA ligase</fullName>
    </submittedName>
</protein>
<dbReference type="Proteomes" id="UP000515679">
    <property type="component" value="Chromosome"/>
</dbReference>
<evidence type="ECO:0000313" key="4">
    <source>
        <dbReference type="EMBL" id="QMV40605.1"/>
    </source>
</evidence>
<evidence type="ECO:0000259" key="2">
    <source>
        <dbReference type="Pfam" id="PF00501"/>
    </source>
</evidence>
<dbReference type="Gene3D" id="3.40.50.12780">
    <property type="entry name" value="N-terminal domain of ligase-like"/>
    <property type="match status" value="1"/>
</dbReference>
<sequence>MAIKWLLDKMSAYDNRDAIIADHAAVGYAMLLEHYREWAAIVRNHNFQAGEVILLEGDYSSAACGALLALIENGNIVVPMSAGARHKRREFMEIAQVQKSISFADGLFHIENHSAGPRTGLLKDFQETGHAGLILFTSGTSGAPKAILHDFKLFVERYKTPRETYRTLSFLLFDHIGGINTLFHTLSNGGAIISPSNRSPAEICALIDKHHVELLPASPSFLNLLLMTESDRQYDLSSLKIITYGTEVMPEYTLSQLHRRFPDVQFKQTYGLSELGILRAKSQSSGSSWLKIGGEGVETEVRDETLYIRSRWAMLGYLNAPNPFDDEGWFNTEDQVVVDREYVRILGRRTEIINVGGRKVYPIEVEDVLLQMPELNDVIVKGEPNPIMGNIVTAIVNVGTPASAKDIKTRIREFCRDRLEPFQIPVKVYVESGRLFSNRFKKVRK</sequence>
<accession>A0A7G5BUH1</accession>
<dbReference type="PANTHER" id="PTHR43201:SF8">
    <property type="entry name" value="ACYL-COA SYNTHETASE FAMILY MEMBER 3"/>
    <property type="match status" value="1"/>
</dbReference>
<evidence type="ECO:0000259" key="3">
    <source>
        <dbReference type="Pfam" id="PF13193"/>
    </source>
</evidence>
<dbReference type="InterPro" id="IPR020845">
    <property type="entry name" value="AMP-binding_CS"/>
</dbReference>
<dbReference type="InterPro" id="IPR042099">
    <property type="entry name" value="ANL_N_sf"/>
</dbReference>
<dbReference type="GO" id="GO:0031956">
    <property type="term" value="F:medium-chain fatty acid-CoA ligase activity"/>
    <property type="evidence" value="ECO:0007669"/>
    <property type="project" value="TreeGrafter"/>
</dbReference>
<evidence type="ECO:0000313" key="5">
    <source>
        <dbReference type="Proteomes" id="UP000515679"/>
    </source>
</evidence>
<keyword evidence="4" id="KW-0436">Ligase</keyword>
<dbReference type="CDD" id="cd04433">
    <property type="entry name" value="AFD_class_I"/>
    <property type="match status" value="1"/>
</dbReference>
<dbReference type="SUPFAM" id="SSF56801">
    <property type="entry name" value="Acetyl-CoA synthetase-like"/>
    <property type="match status" value="1"/>
</dbReference>
<dbReference type="KEGG" id="cchl:FPL14_04845"/>
<evidence type="ECO:0000256" key="1">
    <source>
        <dbReference type="ARBA" id="ARBA00006432"/>
    </source>
</evidence>
<dbReference type="Pfam" id="PF00501">
    <property type="entry name" value="AMP-binding"/>
    <property type="match status" value="1"/>
</dbReference>
<proteinExistence type="inferred from homology"/>
<dbReference type="InterPro" id="IPR045851">
    <property type="entry name" value="AMP-bd_C_sf"/>
</dbReference>
<dbReference type="EMBL" id="CP041969">
    <property type="protein sequence ID" value="QMV40605.1"/>
    <property type="molecule type" value="Genomic_DNA"/>
</dbReference>
<dbReference type="RefSeq" id="WP_182301961.1">
    <property type="nucleotide sequence ID" value="NZ_CP041969.1"/>
</dbReference>